<keyword evidence="8 10" id="KW-0030">Aminoacyl-tRNA synthetase</keyword>
<evidence type="ECO:0000256" key="6">
    <source>
        <dbReference type="ARBA" id="ARBA00022840"/>
    </source>
</evidence>
<evidence type="ECO:0000259" key="13">
    <source>
        <dbReference type="SMART" id="SM01016"/>
    </source>
</evidence>
<sequence length="586" mass="65531">MKQQLIRLTEQALGKLVGLQKLTVTELPEVQLERTKDKKHGDFACNIAMVLAKAAGMNPRQIAELVVGALEDNAVISKVEIAGPGFINFFLSEAASRQVVIDVLQQQDQYGLSKVGAGKKVQVEFVSANPTGPLHVGHGRGAAYGSVVSSLLKAVGFDVHREYYVNDAGRQMDILATSVWLRYLEACGEQIPFPSNGYRGGYVQDIAEMLLQQQGDKLLHAASKVFSDIPADEPQGGDKEAHIDALTEKAKTILGEKHYRLVFDIGLNAILSDIRDDLAEFGAEYDQWFSERSLVESGVVETAIEQLKQANVMYQQDGAWWFKSTDFGDEKDRVVIRDNGQPTYFASDIAYHLNKYQRGFDRIIDIWGADHHGYIPRVRAAMDAMQQDISQLNVLLVQFAVLYRGSEKVGMSTRSGEFVTLRELRDEVGKDAARFFYVLRSADQHMDFDLELAKSQSNDNPVYYVQYAHARVCSVFRQLQERGGEWTPESGQQNLQLLTQPQEQDLFTMLSRYPEVLELAALNHAPHLLAHYLMDLARDFHTYYNAHHFIVDEAELSQARLCLVAAVRQVIANGLAVLGVSAPESM</sequence>
<dbReference type="EC" id="6.1.1.19" evidence="10"/>
<dbReference type="CDD" id="cd00671">
    <property type="entry name" value="ArgRS_core"/>
    <property type="match status" value="1"/>
</dbReference>
<comment type="subcellular location">
    <subcellularLocation>
        <location evidence="1 10">Cytoplasm</location>
    </subcellularLocation>
</comment>
<evidence type="ECO:0000259" key="12">
    <source>
        <dbReference type="SMART" id="SM00836"/>
    </source>
</evidence>
<evidence type="ECO:0000256" key="1">
    <source>
        <dbReference type="ARBA" id="ARBA00004496"/>
    </source>
</evidence>
<dbReference type="SMART" id="SM00836">
    <property type="entry name" value="DALR_1"/>
    <property type="match status" value="1"/>
</dbReference>
<dbReference type="InterPro" id="IPR036695">
    <property type="entry name" value="Arg-tRNA-synth_N_sf"/>
</dbReference>
<dbReference type="SUPFAM" id="SSF55190">
    <property type="entry name" value="Arginyl-tRNA synthetase (ArgRS), N-terminal 'additional' domain"/>
    <property type="match status" value="1"/>
</dbReference>
<evidence type="ECO:0000256" key="7">
    <source>
        <dbReference type="ARBA" id="ARBA00022917"/>
    </source>
</evidence>
<evidence type="ECO:0000256" key="4">
    <source>
        <dbReference type="ARBA" id="ARBA00022598"/>
    </source>
</evidence>
<dbReference type="FunFam" id="3.30.1360.70:FF:000003">
    <property type="entry name" value="Arginine--tRNA ligase"/>
    <property type="match status" value="1"/>
</dbReference>
<keyword evidence="15" id="KW-1185">Reference proteome</keyword>
<dbReference type="InterPro" id="IPR008909">
    <property type="entry name" value="DALR_anticod-bd"/>
</dbReference>
<keyword evidence="4 10" id="KW-0436">Ligase</keyword>
<proteinExistence type="inferred from homology"/>
<gene>
    <name evidence="10 14" type="primary">argS</name>
    <name evidence="14" type="ORF">MPL1_00992</name>
</gene>
<keyword evidence="6 10" id="KW-0067">ATP-binding</keyword>
<dbReference type="SUPFAM" id="SSF52374">
    <property type="entry name" value="Nucleotidylyl transferase"/>
    <property type="match status" value="1"/>
</dbReference>
<name>M7P431_9GAMM</name>
<evidence type="ECO:0000256" key="3">
    <source>
        <dbReference type="ARBA" id="ARBA00022490"/>
    </source>
</evidence>
<dbReference type="Proteomes" id="UP000012019">
    <property type="component" value="Unassembled WGS sequence"/>
</dbReference>
<dbReference type="PANTHER" id="PTHR11956">
    <property type="entry name" value="ARGINYL-TRNA SYNTHETASE"/>
    <property type="match status" value="1"/>
</dbReference>
<evidence type="ECO:0000256" key="10">
    <source>
        <dbReference type="HAMAP-Rule" id="MF_00123"/>
    </source>
</evidence>
<evidence type="ECO:0000313" key="15">
    <source>
        <dbReference type="Proteomes" id="UP000012019"/>
    </source>
</evidence>
<dbReference type="OrthoDB" id="9803211at2"/>
<evidence type="ECO:0000256" key="11">
    <source>
        <dbReference type="RuleBase" id="RU363038"/>
    </source>
</evidence>
<feature type="domain" description="DALR anticodon binding" evidence="12">
    <location>
        <begin position="465"/>
        <end position="586"/>
    </location>
</feature>
<evidence type="ECO:0000256" key="2">
    <source>
        <dbReference type="ARBA" id="ARBA00005594"/>
    </source>
</evidence>
<dbReference type="InterPro" id="IPR035684">
    <property type="entry name" value="ArgRS_core"/>
</dbReference>
<evidence type="ECO:0000313" key="14">
    <source>
        <dbReference type="EMBL" id="EMR14256.1"/>
    </source>
</evidence>
<dbReference type="SUPFAM" id="SSF47323">
    <property type="entry name" value="Anticodon-binding domain of a subclass of class I aminoacyl-tRNA synthetases"/>
    <property type="match status" value="1"/>
</dbReference>
<keyword evidence="5 10" id="KW-0547">Nucleotide-binding</keyword>
<dbReference type="GO" id="GO:0005524">
    <property type="term" value="F:ATP binding"/>
    <property type="evidence" value="ECO:0007669"/>
    <property type="project" value="UniProtKB-UniRule"/>
</dbReference>
<accession>M7P431</accession>
<dbReference type="Gene3D" id="1.10.730.10">
    <property type="entry name" value="Isoleucyl-tRNA Synthetase, Domain 1"/>
    <property type="match status" value="1"/>
</dbReference>
<dbReference type="InterPro" id="IPR009080">
    <property type="entry name" value="tRNAsynth_Ia_anticodon-bd"/>
</dbReference>
<dbReference type="GO" id="GO:0004814">
    <property type="term" value="F:arginine-tRNA ligase activity"/>
    <property type="evidence" value="ECO:0007669"/>
    <property type="project" value="UniProtKB-UniRule"/>
</dbReference>
<dbReference type="Pfam" id="PF00750">
    <property type="entry name" value="tRNA-synt_1d"/>
    <property type="match status" value="2"/>
</dbReference>
<dbReference type="InterPro" id="IPR014729">
    <property type="entry name" value="Rossmann-like_a/b/a_fold"/>
</dbReference>
<comment type="caution">
    <text evidence="14">The sequence shown here is derived from an EMBL/GenBank/DDBJ whole genome shotgun (WGS) entry which is preliminary data.</text>
</comment>
<dbReference type="PANTHER" id="PTHR11956:SF5">
    <property type="entry name" value="ARGININE--TRNA LIGASE, CYTOPLASMIC"/>
    <property type="match status" value="1"/>
</dbReference>
<dbReference type="Gene3D" id="3.40.50.620">
    <property type="entry name" value="HUPs"/>
    <property type="match status" value="1"/>
</dbReference>
<organism evidence="14 15">
    <name type="scientific">Methylophaga lonarensis MPL</name>
    <dbReference type="NCBI Taxonomy" id="1286106"/>
    <lineage>
        <taxon>Bacteria</taxon>
        <taxon>Pseudomonadati</taxon>
        <taxon>Pseudomonadota</taxon>
        <taxon>Gammaproteobacteria</taxon>
        <taxon>Thiotrichales</taxon>
        <taxon>Piscirickettsiaceae</taxon>
        <taxon>Methylophaga</taxon>
    </lineage>
</organism>
<keyword evidence="7 10" id="KW-0648">Protein biosynthesis</keyword>
<dbReference type="NCBIfam" id="TIGR00456">
    <property type="entry name" value="argS"/>
    <property type="match status" value="1"/>
</dbReference>
<dbReference type="Pfam" id="PF05746">
    <property type="entry name" value="DALR_1"/>
    <property type="match status" value="1"/>
</dbReference>
<feature type="domain" description="Arginyl tRNA synthetase N-terminal" evidence="13">
    <location>
        <begin position="3"/>
        <end position="91"/>
    </location>
</feature>
<dbReference type="GO" id="GO:0005737">
    <property type="term" value="C:cytoplasm"/>
    <property type="evidence" value="ECO:0007669"/>
    <property type="project" value="UniProtKB-SubCell"/>
</dbReference>
<dbReference type="CDD" id="cd07956">
    <property type="entry name" value="Anticodon_Ia_Arg"/>
    <property type="match status" value="1"/>
</dbReference>
<dbReference type="InterPro" id="IPR005148">
    <property type="entry name" value="Arg-tRNA-synth_N"/>
</dbReference>
<comment type="similarity">
    <text evidence="2 10 11">Belongs to the class-I aminoacyl-tRNA synthetase family.</text>
</comment>
<dbReference type="FunFam" id="1.10.730.10:FF:000008">
    <property type="entry name" value="Arginine--tRNA ligase"/>
    <property type="match status" value="1"/>
</dbReference>
<dbReference type="AlphaFoldDB" id="M7P431"/>
<reference evidence="14 15" key="1">
    <citation type="journal article" date="2013" name="Genome Announc.">
        <title>Draft Genome Sequence of Methylophaga lonarensis MPLT, a Haloalkaliphilic (Non-Methane-Utilizing) Methylotroph.</title>
        <authorList>
            <person name="Shetty S.A."/>
            <person name="Marathe N.P."/>
            <person name="Munot H."/>
            <person name="Antony C.P."/>
            <person name="Dhotre D.P."/>
            <person name="Murrell J.C."/>
            <person name="Shouche Y.S."/>
        </authorList>
    </citation>
    <scope>NUCLEOTIDE SEQUENCE [LARGE SCALE GENOMIC DNA]</scope>
    <source>
        <strain evidence="14 15">MPL</strain>
    </source>
</reference>
<evidence type="ECO:0000256" key="9">
    <source>
        <dbReference type="ARBA" id="ARBA00049339"/>
    </source>
</evidence>
<dbReference type="Gene3D" id="3.30.1360.70">
    <property type="entry name" value="Arginyl tRNA synthetase N-terminal domain"/>
    <property type="match status" value="1"/>
</dbReference>
<evidence type="ECO:0000256" key="8">
    <source>
        <dbReference type="ARBA" id="ARBA00023146"/>
    </source>
</evidence>
<feature type="short sequence motif" description="'HIGH' region" evidence="10">
    <location>
        <begin position="128"/>
        <end position="138"/>
    </location>
</feature>
<dbReference type="PRINTS" id="PR01038">
    <property type="entry name" value="TRNASYNTHARG"/>
</dbReference>
<dbReference type="Pfam" id="PF03485">
    <property type="entry name" value="Arg_tRNA_synt_N"/>
    <property type="match status" value="1"/>
</dbReference>
<evidence type="ECO:0000256" key="5">
    <source>
        <dbReference type="ARBA" id="ARBA00022741"/>
    </source>
</evidence>
<protein>
    <recommendedName>
        <fullName evidence="10">Arginine--tRNA ligase</fullName>
        <ecNumber evidence="10">6.1.1.19</ecNumber>
    </recommendedName>
    <alternativeName>
        <fullName evidence="10">Arginyl-tRNA synthetase</fullName>
        <shortName evidence="10">ArgRS</shortName>
    </alternativeName>
</protein>
<dbReference type="EMBL" id="APHR01000004">
    <property type="protein sequence ID" value="EMR14256.1"/>
    <property type="molecule type" value="Genomic_DNA"/>
</dbReference>
<dbReference type="PROSITE" id="PS00178">
    <property type="entry name" value="AA_TRNA_LIGASE_I"/>
    <property type="match status" value="1"/>
</dbReference>
<dbReference type="InterPro" id="IPR001412">
    <property type="entry name" value="aa-tRNA-synth_I_CS"/>
</dbReference>
<dbReference type="SMART" id="SM01016">
    <property type="entry name" value="Arg_tRNA_synt_N"/>
    <property type="match status" value="1"/>
</dbReference>
<dbReference type="STRING" id="1286106.MPL1_00992"/>
<comment type="catalytic activity">
    <reaction evidence="9 10">
        <text>tRNA(Arg) + L-arginine + ATP = L-arginyl-tRNA(Arg) + AMP + diphosphate</text>
        <dbReference type="Rhea" id="RHEA:20301"/>
        <dbReference type="Rhea" id="RHEA-COMP:9658"/>
        <dbReference type="Rhea" id="RHEA-COMP:9673"/>
        <dbReference type="ChEBI" id="CHEBI:30616"/>
        <dbReference type="ChEBI" id="CHEBI:32682"/>
        <dbReference type="ChEBI" id="CHEBI:33019"/>
        <dbReference type="ChEBI" id="CHEBI:78442"/>
        <dbReference type="ChEBI" id="CHEBI:78513"/>
        <dbReference type="ChEBI" id="CHEBI:456215"/>
        <dbReference type="EC" id="6.1.1.19"/>
    </reaction>
</comment>
<dbReference type="GO" id="GO:0006420">
    <property type="term" value="P:arginyl-tRNA aminoacylation"/>
    <property type="evidence" value="ECO:0007669"/>
    <property type="project" value="UniProtKB-UniRule"/>
</dbReference>
<dbReference type="PATRIC" id="fig|1286106.3.peg.199"/>
<dbReference type="HAMAP" id="MF_00123">
    <property type="entry name" value="Arg_tRNA_synth"/>
    <property type="match status" value="1"/>
</dbReference>
<dbReference type="eggNOG" id="COG0018">
    <property type="taxonomic scope" value="Bacteria"/>
</dbReference>
<keyword evidence="3 10" id="KW-0963">Cytoplasm</keyword>
<dbReference type="InterPro" id="IPR001278">
    <property type="entry name" value="Arg-tRNA-ligase"/>
</dbReference>
<dbReference type="RefSeq" id="WP_009725262.1">
    <property type="nucleotide sequence ID" value="NZ_APHR01000004.1"/>
</dbReference>
<comment type="subunit">
    <text evidence="10">Monomer.</text>
</comment>